<evidence type="ECO:0000313" key="3">
    <source>
        <dbReference type="Proteomes" id="UP001567538"/>
    </source>
</evidence>
<reference evidence="2 3" key="1">
    <citation type="submission" date="2024-06" db="EMBL/GenBank/DDBJ databases">
        <title>A chromosome level genome sequence of Diviner's sage (Salvia divinorum).</title>
        <authorList>
            <person name="Ford S.A."/>
            <person name="Ro D.-K."/>
            <person name="Ness R.W."/>
            <person name="Phillips M.A."/>
        </authorList>
    </citation>
    <scope>NUCLEOTIDE SEQUENCE [LARGE SCALE GENOMIC DNA]</scope>
    <source>
        <strain evidence="2">SAF-2024a</strain>
        <tissue evidence="2">Leaf</tissue>
    </source>
</reference>
<gene>
    <name evidence="2" type="ORF">AAHA92_21291</name>
</gene>
<dbReference type="InterPro" id="IPR039312">
    <property type="entry name" value="ZPR"/>
</dbReference>
<comment type="caution">
    <text evidence="2">The sequence shown here is derived from an EMBL/GenBank/DDBJ whole genome shotgun (WGS) entry which is preliminary data.</text>
</comment>
<keyword evidence="3" id="KW-1185">Reference proteome</keyword>
<name>A0ABD1GKF2_SALDI</name>
<organism evidence="2 3">
    <name type="scientific">Salvia divinorum</name>
    <name type="common">Maria pastora</name>
    <name type="synonym">Diviner's sage</name>
    <dbReference type="NCBI Taxonomy" id="28513"/>
    <lineage>
        <taxon>Eukaryota</taxon>
        <taxon>Viridiplantae</taxon>
        <taxon>Streptophyta</taxon>
        <taxon>Embryophyta</taxon>
        <taxon>Tracheophyta</taxon>
        <taxon>Spermatophyta</taxon>
        <taxon>Magnoliopsida</taxon>
        <taxon>eudicotyledons</taxon>
        <taxon>Gunneridae</taxon>
        <taxon>Pentapetalae</taxon>
        <taxon>asterids</taxon>
        <taxon>lamiids</taxon>
        <taxon>Lamiales</taxon>
        <taxon>Lamiaceae</taxon>
        <taxon>Nepetoideae</taxon>
        <taxon>Mentheae</taxon>
        <taxon>Salviinae</taxon>
        <taxon>Salvia</taxon>
        <taxon>Salvia subgen. Calosphace</taxon>
    </lineage>
</organism>
<proteinExistence type="predicted"/>
<dbReference type="Proteomes" id="UP001567538">
    <property type="component" value="Unassembled WGS sequence"/>
</dbReference>
<dbReference type="PANTHER" id="PTHR33601">
    <property type="entry name" value="PROTEIN LITTLE ZIPPER 4"/>
    <property type="match status" value="1"/>
</dbReference>
<keyword evidence="1" id="KW-0175">Coiled coil</keyword>
<accession>A0ABD1GKF2</accession>
<dbReference type="EMBL" id="JBEAFC010000008">
    <property type="protein sequence ID" value="KAL1544439.1"/>
    <property type="molecule type" value="Genomic_DNA"/>
</dbReference>
<feature type="coiled-coil region" evidence="1">
    <location>
        <begin position="3"/>
        <end position="53"/>
    </location>
</feature>
<protein>
    <submittedName>
        <fullName evidence="2">Uncharacterized protein</fullName>
    </submittedName>
</protein>
<dbReference type="AlphaFoldDB" id="A0ABD1GKF2"/>
<evidence type="ECO:0000313" key="2">
    <source>
        <dbReference type="EMBL" id="KAL1544439.1"/>
    </source>
</evidence>
<dbReference type="PANTHER" id="PTHR33601:SF1">
    <property type="entry name" value="PROTEIN LITTLE ZIPPER 4"/>
    <property type="match status" value="1"/>
</dbReference>
<evidence type="ECO:0000256" key="1">
    <source>
        <dbReference type="SAM" id="Coils"/>
    </source>
</evidence>
<sequence>MEKKNAELRLENYQMAIQNEKLRNKAEQLNQEKQALLSQLKQKLLEANALQLNTSSTSASAHNKSNKPHP</sequence>